<dbReference type="EMBL" id="KL596834">
    <property type="protein sequence ID" value="KER23797.1"/>
    <property type="molecule type" value="Genomic_DNA"/>
</dbReference>
<protein>
    <submittedName>
        <fullName evidence="1">Uncharacterized protein</fullName>
    </submittedName>
</protein>
<gene>
    <name evidence="1" type="ORF">T265_08386</name>
</gene>
<organism evidence="1 2">
    <name type="scientific">Opisthorchis viverrini</name>
    <name type="common">Southeast Asian liver fluke</name>
    <dbReference type="NCBI Taxonomy" id="6198"/>
    <lineage>
        <taxon>Eukaryota</taxon>
        <taxon>Metazoa</taxon>
        <taxon>Spiralia</taxon>
        <taxon>Lophotrochozoa</taxon>
        <taxon>Platyhelminthes</taxon>
        <taxon>Trematoda</taxon>
        <taxon>Digenea</taxon>
        <taxon>Opisthorchiida</taxon>
        <taxon>Opisthorchiata</taxon>
        <taxon>Opisthorchiidae</taxon>
        <taxon>Opisthorchis</taxon>
    </lineage>
</organism>
<dbReference type="AlphaFoldDB" id="A0A074ZDT9"/>
<reference evidence="1 2" key="1">
    <citation type="submission" date="2013-11" db="EMBL/GenBank/DDBJ databases">
        <title>Opisthorchis viverrini - life in the bile duct.</title>
        <authorList>
            <person name="Young N.D."/>
            <person name="Nagarajan N."/>
            <person name="Lin S.J."/>
            <person name="Korhonen P.K."/>
            <person name="Jex A.R."/>
            <person name="Hall R.S."/>
            <person name="Safavi-Hemami H."/>
            <person name="Kaewkong W."/>
            <person name="Bertrand D."/>
            <person name="Gao S."/>
            <person name="Seet Q."/>
            <person name="Wongkham S."/>
            <person name="Teh B.T."/>
            <person name="Wongkham C."/>
            <person name="Intapan P.M."/>
            <person name="Maleewong W."/>
            <person name="Yang X."/>
            <person name="Hu M."/>
            <person name="Wang Z."/>
            <person name="Hofmann A."/>
            <person name="Sternberg P.W."/>
            <person name="Tan P."/>
            <person name="Wang J."/>
            <person name="Gasser R.B."/>
        </authorList>
    </citation>
    <scope>NUCLEOTIDE SEQUENCE [LARGE SCALE GENOMIC DNA]</scope>
</reference>
<dbReference type="Proteomes" id="UP000054324">
    <property type="component" value="Unassembled WGS sequence"/>
</dbReference>
<sequence length="80" mass="9415">MSDDQLPQDFSRLLTKETDIMDLKMTKFSCLKYLLELNEHSDLLADSVGVQQHQSEYRYMRKPATTSLLHFKVIQHNSRV</sequence>
<evidence type="ECO:0000313" key="2">
    <source>
        <dbReference type="Proteomes" id="UP000054324"/>
    </source>
</evidence>
<evidence type="ECO:0000313" key="1">
    <source>
        <dbReference type="EMBL" id="KER23797.1"/>
    </source>
</evidence>
<keyword evidence="2" id="KW-1185">Reference proteome</keyword>
<dbReference type="GeneID" id="20322565"/>
<proteinExistence type="predicted"/>
<dbReference type="CTD" id="20322565"/>
<dbReference type="RefSeq" id="XP_009172444.1">
    <property type="nucleotide sequence ID" value="XM_009174180.1"/>
</dbReference>
<accession>A0A074ZDT9</accession>
<dbReference type="KEGG" id="ovi:T265_08386"/>
<name>A0A074ZDT9_OPIVI</name>